<proteinExistence type="predicted"/>
<evidence type="ECO:0000313" key="1">
    <source>
        <dbReference type="EMBL" id="GAH75505.1"/>
    </source>
</evidence>
<sequence>QVFIVLVNPNMGSVHYLYNFSIYAPRCDPLTPP</sequence>
<comment type="caution">
    <text evidence="1">The sequence shown here is derived from an EMBL/GenBank/DDBJ whole genome shotgun (WGS) entry which is preliminary data.</text>
</comment>
<reference evidence="1" key="1">
    <citation type="journal article" date="2014" name="Front. Microbiol.">
        <title>High frequency of phylogenetically diverse reductive dehalogenase-homologous genes in deep subseafloor sedimentary metagenomes.</title>
        <authorList>
            <person name="Kawai M."/>
            <person name="Futagami T."/>
            <person name="Toyoda A."/>
            <person name="Takaki Y."/>
            <person name="Nishi S."/>
            <person name="Hori S."/>
            <person name="Arai W."/>
            <person name="Tsubouchi T."/>
            <person name="Morono Y."/>
            <person name="Uchiyama I."/>
            <person name="Ito T."/>
            <person name="Fujiyama A."/>
            <person name="Inagaki F."/>
            <person name="Takami H."/>
        </authorList>
    </citation>
    <scope>NUCLEOTIDE SEQUENCE</scope>
    <source>
        <strain evidence="1">Expedition CK06-06</strain>
    </source>
</reference>
<dbReference type="EMBL" id="BARU01028929">
    <property type="protein sequence ID" value="GAH75505.1"/>
    <property type="molecule type" value="Genomic_DNA"/>
</dbReference>
<protein>
    <submittedName>
        <fullName evidence="1">Uncharacterized protein</fullName>
    </submittedName>
</protein>
<name>X1J1Y7_9ZZZZ</name>
<dbReference type="AlphaFoldDB" id="X1J1Y7"/>
<gene>
    <name evidence="1" type="ORF">S03H2_46112</name>
</gene>
<accession>X1J1Y7</accession>
<organism evidence="1">
    <name type="scientific">marine sediment metagenome</name>
    <dbReference type="NCBI Taxonomy" id="412755"/>
    <lineage>
        <taxon>unclassified sequences</taxon>
        <taxon>metagenomes</taxon>
        <taxon>ecological metagenomes</taxon>
    </lineage>
</organism>
<feature type="non-terminal residue" evidence="1">
    <location>
        <position position="1"/>
    </location>
</feature>